<comment type="caution">
    <text evidence="1">The sequence shown here is derived from an EMBL/GenBank/DDBJ whole genome shotgun (WGS) entry which is preliminary data.</text>
</comment>
<evidence type="ECO:0000313" key="2">
    <source>
        <dbReference type="Proteomes" id="UP000012429"/>
    </source>
</evidence>
<name>N6USK1_9HYPH</name>
<reference evidence="1 2" key="1">
    <citation type="journal article" date="2012" name="BMC Genomics">
        <title>Genomic basis of broad host range and environmental adaptability of Rhizobium tropici CIAT 899 and Rhizobium sp. PRF 81 which are used in inoculants for common bean (Phaseolus vulgaris L.).</title>
        <authorList>
            <person name="Ormeno-Orrillo E."/>
            <person name="Menna P."/>
            <person name="Almeida L.G."/>
            <person name="Ollero F.J."/>
            <person name="Nicolas M.F."/>
            <person name="Pains Rodrigues E."/>
            <person name="Shigueyoshi Nakatani A."/>
            <person name="Silva Batista J.S."/>
            <person name="Oliveira Chueire L.M."/>
            <person name="Souza R.C."/>
            <person name="Ribeiro Vasconcelos A.T."/>
            <person name="Megias M."/>
            <person name="Hungria M."/>
            <person name="Martinez-Romero E."/>
        </authorList>
    </citation>
    <scope>NUCLEOTIDE SEQUENCE [LARGE SCALE GENOMIC DNA]</scope>
    <source>
        <strain evidence="1 2">PRF 81</strain>
        <plasmid evidence="1">pPRF81a</plasmid>
    </source>
</reference>
<dbReference type="Proteomes" id="UP000012429">
    <property type="component" value="Unassembled WGS sequence"/>
</dbReference>
<proteinExistence type="predicted"/>
<organism evidence="1 2">
    <name type="scientific">Rhizobium freirei PRF 81</name>
    <dbReference type="NCBI Taxonomy" id="363754"/>
    <lineage>
        <taxon>Bacteria</taxon>
        <taxon>Pseudomonadati</taxon>
        <taxon>Pseudomonadota</taxon>
        <taxon>Alphaproteobacteria</taxon>
        <taxon>Hyphomicrobiales</taxon>
        <taxon>Rhizobiaceae</taxon>
        <taxon>Rhizobium/Agrobacterium group</taxon>
        <taxon>Rhizobium</taxon>
    </lineage>
</organism>
<dbReference type="EMBL" id="AQHN01000095">
    <property type="protein sequence ID" value="ENN83796.1"/>
    <property type="molecule type" value="Genomic_DNA"/>
</dbReference>
<keyword evidence="2" id="KW-1185">Reference proteome</keyword>
<keyword evidence="1" id="KW-0614">Plasmid</keyword>
<accession>N6USK1</accession>
<dbReference type="AlphaFoldDB" id="N6USK1"/>
<protein>
    <submittedName>
        <fullName evidence="1">Uncharacterized protein</fullName>
    </submittedName>
</protein>
<geneLocation type="plasmid" evidence="1">
    <name>pPRF81a</name>
</geneLocation>
<gene>
    <name evidence="1" type="ORF">RHSP_41073</name>
</gene>
<sequence length="332" mass="36287">MRPERADREKDSFPPCTLPAEMLAQLRMPDDIEGLFVITSQTPTHSERNDFPMHRHLLSVQVDKIGGAFITTMTSFIEHKAEATDPVFVAGHEEPPLSDMRPTPAADRGDHLNEALLVIGPDRRNDDPIASVLPIEGAAVLFTGLAGSQYRAGDRLPGIGPAILDRPFRAATLVASKKVRKSERDDRPGGIFLVPSTLGAQQRMDLAVAIRRQLEAAMTGGAVACNAFGIDRRTLRRSPWRAAMDAHGLAGEPAQFALVFRGLEDADPERRLVGERRLVNMEVGPLQFGKRPRHAPCAGKDAAAFPARKHRQDDIFDTGDREAVGALTELHP</sequence>
<evidence type="ECO:0000313" key="1">
    <source>
        <dbReference type="EMBL" id="ENN83796.1"/>
    </source>
</evidence>